<comment type="function">
    <text evidence="7">Reversible hydration of carbon dioxide.</text>
</comment>
<evidence type="ECO:0000256" key="5">
    <source>
        <dbReference type="ARBA" id="ARBA00048348"/>
    </source>
</evidence>
<feature type="binding site" evidence="6">
    <location>
        <position position="44"/>
    </location>
    <ligand>
        <name>Zn(2+)</name>
        <dbReference type="ChEBI" id="CHEBI:29105"/>
    </ligand>
</feature>
<evidence type="ECO:0000256" key="3">
    <source>
        <dbReference type="ARBA" id="ARBA00022833"/>
    </source>
</evidence>
<dbReference type="AlphaFoldDB" id="A0A498BY02"/>
<dbReference type="InterPro" id="IPR036874">
    <property type="entry name" value="Carbonic_anhydrase_sf"/>
</dbReference>
<accession>A0A498BY02</accession>
<evidence type="ECO:0000256" key="2">
    <source>
        <dbReference type="ARBA" id="ARBA00022723"/>
    </source>
</evidence>
<dbReference type="PROSITE" id="PS00705">
    <property type="entry name" value="PROK_CO2_ANHYDRASE_2"/>
    <property type="match status" value="1"/>
</dbReference>
<keyword evidence="3 6" id="KW-0862">Zinc</keyword>
<dbReference type="Gene3D" id="3.40.1050.10">
    <property type="entry name" value="Carbonic anhydrase"/>
    <property type="match status" value="1"/>
</dbReference>
<evidence type="ECO:0000256" key="1">
    <source>
        <dbReference type="ARBA" id="ARBA00006217"/>
    </source>
</evidence>
<comment type="cofactor">
    <cofactor evidence="6">
        <name>Zn(2+)</name>
        <dbReference type="ChEBI" id="CHEBI:29105"/>
    </cofactor>
    <text evidence="6">Binds 1 zinc ion per subunit.</text>
</comment>
<keyword evidence="9" id="KW-1185">Reference proteome</keyword>
<proteinExistence type="inferred from homology"/>
<evidence type="ECO:0000256" key="4">
    <source>
        <dbReference type="ARBA" id="ARBA00023239"/>
    </source>
</evidence>
<comment type="caution">
    <text evidence="8">The sequence shown here is derived from an EMBL/GenBank/DDBJ whole genome shotgun (WGS) entry which is preliminary data.</text>
</comment>
<dbReference type="GO" id="GO:0004089">
    <property type="term" value="F:carbonate dehydratase activity"/>
    <property type="evidence" value="ECO:0007669"/>
    <property type="project" value="UniProtKB-UniRule"/>
</dbReference>
<feature type="binding site" evidence="6">
    <location>
        <position position="42"/>
    </location>
    <ligand>
        <name>Zn(2+)</name>
        <dbReference type="ChEBI" id="CHEBI:29105"/>
    </ligand>
</feature>
<dbReference type="CDD" id="cd00883">
    <property type="entry name" value="beta_CA_cladeA"/>
    <property type="match status" value="1"/>
</dbReference>
<comment type="catalytic activity">
    <reaction evidence="5 7">
        <text>hydrogencarbonate + H(+) = CO2 + H2O</text>
        <dbReference type="Rhea" id="RHEA:10748"/>
        <dbReference type="ChEBI" id="CHEBI:15377"/>
        <dbReference type="ChEBI" id="CHEBI:15378"/>
        <dbReference type="ChEBI" id="CHEBI:16526"/>
        <dbReference type="ChEBI" id="CHEBI:17544"/>
        <dbReference type="EC" id="4.2.1.1"/>
    </reaction>
</comment>
<dbReference type="Proteomes" id="UP000275461">
    <property type="component" value="Unassembled WGS sequence"/>
</dbReference>
<organism evidence="8 9">
    <name type="scientific">Alkalispirillum mobile</name>
    <dbReference type="NCBI Taxonomy" id="85925"/>
    <lineage>
        <taxon>Bacteria</taxon>
        <taxon>Pseudomonadati</taxon>
        <taxon>Pseudomonadota</taxon>
        <taxon>Gammaproteobacteria</taxon>
        <taxon>Chromatiales</taxon>
        <taxon>Ectothiorhodospiraceae</taxon>
        <taxon>Alkalispirillum</taxon>
    </lineage>
</organism>
<dbReference type="Pfam" id="PF00484">
    <property type="entry name" value="Pro_CA"/>
    <property type="match status" value="1"/>
</dbReference>
<reference evidence="8 9" key="1">
    <citation type="submission" date="2018-10" db="EMBL/GenBank/DDBJ databases">
        <title>Genomic Encyclopedia of Type Strains, Phase IV (KMG-IV): sequencing the most valuable type-strain genomes for metagenomic binning, comparative biology and taxonomic classification.</title>
        <authorList>
            <person name="Goeker M."/>
        </authorList>
    </citation>
    <scope>NUCLEOTIDE SEQUENCE [LARGE SCALE GENOMIC DNA]</scope>
    <source>
        <strain evidence="8 9">DSM 12769</strain>
    </source>
</reference>
<evidence type="ECO:0000313" key="9">
    <source>
        <dbReference type="Proteomes" id="UP000275461"/>
    </source>
</evidence>
<feature type="binding site" evidence="6">
    <location>
        <position position="101"/>
    </location>
    <ligand>
        <name>Zn(2+)</name>
        <dbReference type="ChEBI" id="CHEBI:29105"/>
    </ligand>
</feature>
<evidence type="ECO:0000256" key="7">
    <source>
        <dbReference type="RuleBase" id="RU003956"/>
    </source>
</evidence>
<dbReference type="OrthoDB" id="9769739at2"/>
<evidence type="ECO:0000256" key="6">
    <source>
        <dbReference type="PIRSR" id="PIRSR601765-1"/>
    </source>
</evidence>
<comment type="similarity">
    <text evidence="1 7">Belongs to the beta-class carbonic anhydrase family.</text>
</comment>
<dbReference type="SUPFAM" id="SSF53056">
    <property type="entry name" value="beta-carbonic anhydrase, cab"/>
    <property type="match status" value="1"/>
</dbReference>
<dbReference type="FunFam" id="3.40.1050.10:FF:000001">
    <property type="entry name" value="Carbonic anhydrase"/>
    <property type="match status" value="1"/>
</dbReference>
<dbReference type="RefSeq" id="WP_121442714.1">
    <property type="nucleotide sequence ID" value="NZ_RCDA01000003.1"/>
</dbReference>
<dbReference type="EMBL" id="RCDA01000003">
    <property type="protein sequence ID" value="RLK48315.1"/>
    <property type="molecule type" value="Genomic_DNA"/>
</dbReference>
<dbReference type="GO" id="GO:0008270">
    <property type="term" value="F:zinc ion binding"/>
    <property type="evidence" value="ECO:0007669"/>
    <property type="project" value="UniProtKB-UniRule"/>
</dbReference>
<dbReference type="SMART" id="SM00947">
    <property type="entry name" value="Pro_CA"/>
    <property type="match status" value="1"/>
</dbReference>
<gene>
    <name evidence="8" type="ORF">DFR31_2194</name>
</gene>
<sequence>MPCLQELLANNKVWAEEKRARDPDFFARTAAEQVPEYLWIGCSDSRIAVGEMLGVEPGEVFVHRNIANVVAHNDVNCLSVLQYAVDVLKVPHIIVCGHYGCGGIKAALSNHYVGFVNNWLRLIEDVYHLHEEAFRDLPLERQVDLLCELNVRQSVRNVCRTTMVQRAWHRGQALSVHGWIYELDSGHIRELGLDFQSPACLPAIDRLKMD</sequence>
<dbReference type="GO" id="GO:0015976">
    <property type="term" value="P:carbon utilization"/>
    <property type="evidence" value="ECO:0007669"/>
    <property type="project" value="InterPro"/>
</dbReference>
<dbReference type="PANTHER" id="PTHR11002">
    <property type="entry name" value="CARBONIC ANHYDRASE"/>
    <property type="match status" value="1"/>
</dbReference>
<keyword evidence="2 6" id="KW-0479">Metal-binding</keyword>
<evidence type="ECO:0000313" key="8">
    <source>
        <dbReference type="EMBL" id="RLK48315.1"/>
    </source>
</evidence>
<name>A0A498BY02_9GAMM</name>
<protein>
    <recommendedName>
        <fullName evidence="7">Carbonic anhydrase</fullName>
        <ecNumber evidence="7">4.2.1.1</ecNumber>
    </recommendedName>
    <alternativeName>
        <fullName evidence="7">Carbonate dehydratase</fullName>
    </alternativeName>
</protein>
<dbReference type="InterPro" id="IPR015892">
    <property type="entry name" value="Carbonic_anhydrase_CS"/>
</dbReference>
<feature type="binding site" evidence="6">
    <location>
        <position position="98"/>
    </location>
    <ligand>
        <name>Zn(2+)</name>
        <dbReference type="ChEBI" id="CHEBI:29105"/>
    </ligand>
</feature>
<dbReference type="InterPro" id="IPR001765">
    <property type="entry name" value="Carbonic_anhydrase"/>
</dbReference>
<keyword evidence="4 7" id="KW-0456">Lyase</keyword>
<dbReference type="PANTHER" id="PTHR11002:SF76">
    <property type="entry name" value="CARBONIC ANHYDRASE"/>
    <property type="match status" value="1"/>
</dbReference>
<dbReference type="EC" id="4.2.1.1" evidence="7"/>